<proteinExistence type="predicted"/>
<organism evidence="1 2">
    <name type="scientific">Leptospirillum ferriphilum</name>
    <dbReference type="NCBI Taxonomy" id="178606"/>
    <lineage>
        <taxon>Bacteria</taxon>
        <taxon>Pseudomonadati</taxon>
        <taxon>Nitrospirota</taxon>
        <taxon>Nitrospiria</taxon>
        <taxon>Nitrospirales</taxon>
        <taxon>Nitrospiraceae</taxon>
        <taxon>Leptospirillum</taxon>
    </lineage>
</organism>
<protein>
    <submittedName>
        <fullName evidence="1">Uncharacterized protein</fullName>
    </submittedName>
</protein>
<dbReference type="Proteomes" id="UP000029452">
    <property type="component" value="Unassembled WGS sequence"/>
</dbReference>
<sequence>MRERPIKSNTIASMKHCLKGDVSLCLRQDKGTRNLLNMSEIIQTLKERGFLKTS</sequence>
<dbReference type="AlphaFoldDB" id="A0A094X3N9"/>
<accession>A0A094X3N9</accession>
<dbReference type="EMBL" id="JPGK01000008">
    <property type="protein sequence ID" value="KGA93199.1"/>
    <property type="molecule type" value="Genomic_DNA"/>
</dbReference>
<evidence type="ECO:0000313" key="1">
    <source>
        <dbReference type="EMBL" id="KGA93199.1"/>
    </source>
</evidence>
<name>A0A094X3N9_9BACT</name>
<evidence type="ECO:0000313" key="2">
    <source>
        <dbReference type="Proteomes" id="UP000029452"/>
    </source>
</evidence>
<gene>
    <name evidence="1" type="ORF">LptCag_1894</name>
</gene>
<comment type="caution">
    <text evidence="1">The sequence shown here is derived from an EMBL/GenBank/DDBJ whole genome shotgun (WGS) entry which is preliminary data.</text>
</comment>
<dbReference type="PATRIC" id="fig|178606.4.peg.2148"/>
<reference evidence="1 2" key="1">
    <citation type="submission" date="2014-06" db="EMBL/GenBank/DDBJ databases">
        <title>Draft genome sequence of iron oxidizing acidophile Leptospirillum ferriphilum DSM14647.</title>
        <authorList>
            <person name="Cardenas J.P."/>
            <person name="Lazcano M."/>
            <person name="Ossandon F.J."/>
            <person name="Corbett M."/>
            <person name="Holmes D.S."/>
            <person name="Watkin E."/>
        </authorList>
    </citation>
    <scope>NUCLEOTIDE SEQUENCE [LARGE SCALE GENOMIC DNA]</scope>
    <source>
        <strain evidence="1 2">DSM 14647</strain>
    </source>
</reference>